<reference evidence="2" key="1">
    <citation type="journal article" date="2015" name="Genome Announc.">
        <title>Draft genome sequence of Talaromyces cellulolyticus strain Y-94, a source of lignocellulosic biomass-degrading enzymes.</title>
        <authorList>
            <person name="Fujii T."/>
            <person name="Koike H."/>
            <person name="Sawayama S."/>
            <person name="Yano S."/>
            <person name="Inoue H."/>
        </authorList>
    </citation>
    <scope>NUCLEOTIDE SEQUENCE [LARGE SCALE GENOMIC DNA]</scope>
    <source>
        <strain evidence="2">Y-94</strain>
    </source>
</reference>
<protein>
    <submittedName>
        <fullName evidence="1">Uncharacterized protein</fullName>
    </submittedName>
</protein>
<evidence type="ECO:0000313" key="1">
    <source>
        <dbReference type="EMBL" id="GAM40710.1"/>
    </source>
</evidence>
<dbReference type="Gene3D" id="3.40.50.1000">
    <property type="entry name" value="HAD superfamily/HAD-like"/>
    <property type="match status" value="1"/>
</dbReference>
<accession>A0A6N4SLW2</accession>
<gene>
    <name evidence="1" type="ORF">TCE0_039f13265</name>
</gene>
<dbReference type="EMBL" id="DF933835">
    <property type="protein sequence ID" value="GAM40710.1"/>
    <property type="molecule type" value="Genomic_DNA"/>
</dbReference>
<dbReference type="SUPFAM" id="SSF56784">
    <property type="entry name" value="HAD-like"/>
    <property type="match status" value="1"/>
</dbReference>
<keyword evidence="2" id="KW-1185">Reference proteome</keyword>
<dbReference type="Pfam" id="PF09419">
    <property type="entry name" value="PGP_phosphatase"/>
    <property type="match status" value="1"/>
</dbReference>
<name>A0A6N4SLW2_TALPI</name>
<dbReference type="InterPro" id="IPR023214">
    <property type="entry name" value="HAD_sf"/>
</dbReference>
<dbReference type="InterPro" id="IPR027706">
    <property type="entry name" value="PGP_Pase"/>
</dbReference>
<dbReference type="AlphaFoldDB" id="A0A6N4SLW2"/>
<comment type="caution">
    <text evidence="1">The sequence shown here is derived from an EMBL/GenBank/DDBJ whole genome shotgun (WGS) entry which is preliminary data.</text>
</comment>
<organism evidence="1 2">
    <name type="scientific">Talaromyces pinophilus</name>
    <name type="common">Penicillium pinophilum</name>
    <dbReference type="NCBI Taxonomy" id="128442"/>
    <lineage>
        <taxon>Eukaryota</taxon>
        <taxon>Fungi</taxon>
        <taxon>Dikarya</taxon>
        <taxon>Ascomycota</taxon>
        <taxon>Pezizomycotina</taxon>
        <taxon>Eurotiomycetes</taxon>
        <taxon>Eurotiomycetidae</taxon>
        <taxon>Eurotiales</taxon>
        <taxon>Trichocomaceae</taxon>
        <taxon>Talaromyces</taxon>
        <taxon>Talaromyces sect. Talaromyces</taxon>
    </lineage>
</organism>
<sequence length="267" mass="29441">MAPLLNTNLQAFNLTVSTLLKQPSHFLPNLTIPTFLELPEQIGQHLASSTSSTTSPPEQKPQRIPQIKALVLDKDNTLCPPHTTTIPKPYLDKLERLRTSPTSPFNINTNPDGVLIVSNTAGSRPDVQKYVDEARTLEEKLAYLRIRVFRVQAPATTGSTDGAGVGAGVKGRRKPFCGPDVLAWFRERGVINQPDEVVVVGDRLGTDTLMAAQMGSWSVWCKDGVTHSVTDQPGMDYRGFLAKVEIVLERYLRESRGVKARVPNGWE</sequence>
<dbReference type="GO" id="GO:0008962">
    <property type="term" value="F:phosphatidylglycerophosphatase activity"/>
    <property type="evidence" value="ECO:0007669"/>
    <property type="project" value="InterPro"/>
</dbReference>
<evidence type="ECO:0000313" key="2">
    <source>
        <dbReference type="Proteomes" id="UP000053095"/>
    </source>
</evidence>
<dbReference type="Proteomes" id="UP000053095">
    <property type="component" value="Unassembled WGS sequence"/>
</dbReference>
<proteinExistence type="predicted"/>
<dbReference type="InterPro" id="IPR036412">
    <property type="entry name" value="HAD-like_sf"/>
</dbReference>